<organism evidence="2 3">
    <name type="scientific">Gemmatimonas groenlandica</name>
    <dbReference type="NCBI Taxonomy" id="2732249"/>
    <lineage>
        <taxon>Bacteria</taxon>
        <taxon>Pseudomonadati</taxon>
        <taxon>Gemmatimonadota</taxon>
        <taxon>Gemmatimonadia</taxon>
        <taxon>Gemmatimonadales</taxon>
        <taxon>Gemmatimonadaceae</taxon>
        <taxon>Gemmatimonas</taxon>
    </lineage>
</organism>
<feature type="chain" id="PRO_5026879473" description="Intracellular proteinase inhibitor BsuPI domain-containing protein" evidence="1">
    <location>
        <begin position="18"/>
        <end position="142"/>
    </location>
</feature>
<keyword evidence="3" id="KW-1185">Reference proteome</keyword>
<evidence type="ECO:0000313" key="2">
    <source>
        <dbReference type="EMBL" id="QJR34705.1"/>
    </source>
</evidence>
<dbReference type="Proteomes" id="UP000500938">
    <property type="component" value="Chromosome"/>
</dbReference>
<proteinExistence type="predicted"/>
<protein>
    <recommendedName>
        <fullName evidence="4">Intracellular proteinase inhibitor BsuPI domain-containing protein</fullName>
    </recommendedName>
</protein>
<sequence length="142" mass="14727">MNIRVFLRALAIAAVCAGCRAHGATAPNAGEVSLVVRSVSGPTSATSLQLEIINASEASLGYNLCANGRLDRLRAGQWDVVDMSGRACTLELRVLAGNAKTEEGYRLPSTTEAGTYRLVVGFSVESAGGGRVTASTDPFVVP</sequence>
<gene>
    <name evidence="2" type="ORF">HKW67_03845</name>
</gene>
<feature type="signal peptide" evidence="1">
    <location>
        <begin position="1"/>
        <end position="17"/>
    </location>
</feature>
<dbReference type="RefSeq" id="WP_171224133.1">
    <property type="nucleotide sequence ID" value="NZ_CP053085.1"/>
</dbReference>
<name>A0A6M4IKW1_9BACT</name>
<reference evidence="2 3" key="1">
    <citation type="submission" date="2020-05" db="EMBL/GenBank/DDBJ databases">
        <title>Complete genome sequence of Gemmatimonas greenlandica TET16.</title>
        <authorList>
            <person name="Zeng Y."/>
        </authorList>
    </citation>
    <scope>NUCLEOTIDE SEQUENCE [LARGE SCALE GENOMIC DNA]</scope>
    <source>
        <strain evidence="2 3">TET16</strain>
    </source>
</reference>
<evidence type="ECO:0000313" key="3">
    <source>
        <dbReference type="Proteomes" id="UP000500938"/>
    </source>
</evidence>
<accession>A0A6M4IKW1</accession>
<dbReference type="KEGG" id="ggr:HKW67_03845"/>
<dbReference type="EMBL" id="CP053085">
    <property type="protein sequence ID" value="QJR34705.1"/>
    <property type="molecule type" value="Genomic_DNA"/>
</dbReference>
<evidence type="ECO:0008006" key="4">
    <source>
        <dbReference type="Google" id="ProtNLM"/>
    </source>
</evidence>
<evidence type="ECO:0000256" key="1">
    <source>
        <dbReference type="SAM" id="SignalP"/>
    </source>
</evidence>
<keyword evidence="1" id="KW-0732">Signal</keyword>
<dbReference type="AlphaFoldDB" id="A0A6M4IKW1"/>